<dbReference type="RefSeq" id="WP_212528858.1">
    <property type="nucleotide sequence ID" value="NZ_JAGSOG010000055.1"/>
</dbReference>
<dbReference type="Proteomes" id="UP000675781">
    <property type="component" value="Unassembled WGS sequence"/>
</dbReference>
<evidence type="ECO:0000256" key="2">
    <source>
        <dbReference type="SAM" id="SignalP"/>
    </source>
</evidence>
<dbReference type="InterPro" id="IPR017853">
    <property type="entry name" value="GH"/>
</dbReference>
<dbReference type="Pfam" id="PF08924">
    <property type="entry name" value="Rv2525c_GlyHyd-like"/>
    <property type="match status" value="1"/>
</dbReference>
<keyword evidence="2" id="KW-0732">Signal</keyword>
<protein>
    <submittedName>
        <fullName evidence="4">DUF1906 domain-containing protein</fullName>
    </submittedName>
</protein>
<organism evidence="4 5">
    <name type="scientific">Actinospica durhamensis</name>
    <dbReference type="NCBI Taxonomy" id="1508375"/>
    <lineage>
        <taxon>Bacteria</taxon>
        <taxon>Bacillati</taxon>
        <taxon>Actinomycetota</taxon>
        <taxon>Actinomycetes</taxon>
        <taxon>Catenulisporales</taxon>
        <taxon>Actinospicaceae</taxon>
        <taxon>Actinospica</taxon>
    </lineage>
</organism>
<dbReference type="EMBL" id="JAGSOG010000055">
    <property type="protein sequence ID" value="MBR7834340.1"/>
    <property type="molecule type" value="Genomic_DNA"/>
</dbReference>
<accession>A0A941ENJ2</accession>
<evidence type="ECO:0000313" key="4">
    <source>
        <dbReference type="EMBL" id="MBR7834340.1"/>
    </source>
</evidence>
<dbReference type="AlphaFoldDB" id="A0A941ENJ2"/>
<feature type="chain" id="PRO_5037990612" evidence="2">
    <location>
        <begin position="29"/>
        <end position="509"/>
    </location>
</feature>
<dbReference type="Gene3D" id="3.20.20.80">
    <property type="entry name" value="Glycosidases"/>
    <property type="match status" value="1"/>
</dbReference>
<feature type="region of interest" description="Disordered" evidence="1">
    <location>
        <begin position="36"/>
        <end position="98"/>
    </location>
</feature>
<gene>
    <name evidence="4" type="ORF">KDL01_13775</name>
</gene>
<proteinExistence type="predicted"/>
<evidence type="ECO:0000313" key="5">
    <source>
        <dbReference type="Proteomes" id="UP000675781"/>
    </source>
</evidence>
<feature type="signal peptide" evidence="2">
    <location>
        <begin position="1"/>
        <end position="28"/>
    </location>
</feature>
<feature type="compositionally biased region" description="Low complexity" evidence="1">
    <location>
        <begin position="81"/>
        <end position="98"/>
    </location>
</feature>
<sequence length="509" mass="50541">MRTGSRPRLRLLAVTGVLALAGSGIAVAATLHGGGSSDAAAGSAHGDGPGGANGTVQIPTGSAASPGASGLGDGSAGSGSDGSTSGTSGATGSLTGTAGQDASATKAVSYLGHTFTVPADWSVVNLSQAPNTCVRFDVHAVYLGTPSAEQSCGAQTAAPVEGAIVVQPAASTAAASAQDSPIERRITATLPNARITASYATADRAEVARILASGGVPTPVVDQGTVSTSAAAGVVHANLTPYTGPITPAVVARFTATAHGTGFDACDAPSTADMTAWGASPFIAVGIYFGGAERACAQENLNAAWVTAQTAAGWHLLPLYIGPQVVSAEITSPAAQGKAAADDAAAQASSLGIGEGAVLYYDMESHSSGAAYSAAENATTQQFVTSWTAELHALGYQSGLYGNENGAQGAMVAALGQSGVTEPDVMDVANWNGQQDDDPGSDTAGHWNLHRVHQFEGDQNATYGGVTMNVDEDYFNLGQTCAAAVTSGGTTIVEPRDSLPCSRIPTPTS</sequence>
<feature type="compositionally biased region" description="Gly residues" evidence="1">
    <location>
        <begin position="69"/>
        <end position="80"/>
    </location>
</feature>
<evidence type="ECO:0000259" key="3">
    <source>
        <dbReference type="Pfam" id="PF08924"/>
    </source>
</evidence>
<dbReference type="InterPro" id="IPR015020">
    <property type="entry name" value="Rv2525c-like_Glyco_Hydro-like"/>
</dbReference>
<reference evidence="4" key="1">
    <citation type="submission" date="2021-04" db="EMBL/GenBank/DDBJ databases">
        <title>Genome based classification of Actinospica acidithermotolerans sp. nov., an actinobacterium isolated from an Indonesian hot spring.</title>
        <authorList>
            <person name="Kusuma A.B."/>
            <person name="Putra K.E."/>
            <person name="Nafisah S."/>
            <person name="Loh J."/>
            <person name="Nouioui I."/>
            <person name="Goodfellow M."/>
        </authorList>
    </citation>
    <scope>NUCLEOTIDE SEQUENCE</scope>
    <source>
        <strain evidence="4">CSCA 57</strain>
    </source>
</reference>
<dbReference type="SUPFAM" id="SSF51445">
    <property type="entry name" value="(Trans)glycosidases"/>
    <property type="match status" value="1"/>
</dbReference>
<keyword evidence="5" id="KW-1185">Reference proteome</keyword>
<feature type="compositionally biased region" description="Low complexity" evidence="1">
    <location>
        <begin position="59"/>
        <end position="68"/>
    </location>
</feature>
<feature type="domain" description="Rv2525c-like glycoside hydrolase-like" evidence="3">
    <location>
        <begin position="276"/>
        <end position="474"/>
    </location>
</feature>
<comment type="caution">
    <text evidence="4">The sequence shown here is derived from an EMBL/GenBank/DDBJ whole genome shotgun (WGS) entry which is preliminary data.</text>
</comment>
<evidence type="ECO:0000256" key="1">
    <source>
        <dbReference type="SAM" id="MobiDB-lite"/>
    </source>
</evidence>
<name>A0A941ENJ2_9ACTN</name>